<dbReference type="InterPro" id="IPR025241">
    <property type="entry name" value="DUF4190"/>
</dbReference>
<accession>A0A6I6NAI1</accession>
<evidence type="ECO:0000256" key="1">
    <source>
        <dbReference type="SAM" id="Phobius"/>
    </source>
</evidence>
<dbReference type="Pfam" id="PF13828">
    <property type="entry name" value="DUF4190"/>
    <property type="match status" value="1"/>
</dbReference>
<organism evidence="3 4">
    <name type="scientific">Streptomyces broussonetiae</name>
    <dbReference type="NCBI Taxonomy" id="2686304"/>
    <lineage>
        <taxon>Bacteria</taxon>
        <taxon>Bacillati</taxon>
        <taxon>Actinomycetota</taxon>
        <taxon>Actinomycetes</taxon>
        <taxon>Kitasatosporales</taxon>
        <taxon>Streptomycetaceae</taxon>
        <taxon>Streptomyces</taxon>
    </lineage>
</organism>
<dbReference type="Proteomes" id="UP000436138">
    <property type="component" value="Chromosome"/>
</dbReference>
<evidence type="ECO:0000313" key="4">
    <source>
        <dbReference type="Proteomes" id="UP000436138"/>
    </source>
</evidence>
<dbReference type="KEGG" id="sbro:GQF42_30965"/>
<proteinExistence type="predicted"/>
<reference evidence="3 4" key="1">
    <citation type="submission" date="2019-12" db="EMBL/GenBank/DDBJ databases">
        <title>Streptomyces sp. strain T44 isolated from rhizosphere soil of Broussonetia papyrifera.</title>
        <authorList>
            <person name="Mo P."/>
        </authorList>
    </citation>
    <scope>NUCLEOTIDE SEQUENCE [LARGE SCALE GENOMIC DNA]</scope>
    <source>
        <strain evidence="3 4">T44</strain>
    </source>
</reference>
<evidence type="ECO:0000313" key="3">
    <source>
        <dbReference type="EMBL" id="QHA09923.1"/>
    </source>
</evidence>
<sequence>MPPPPIGPDGPGQVPYGYPGMAPAHGYPGGGLQQPYPAGYPAGYGYGWPGIQPLPSNGMGTAALVCGILSTVGFLLWPVALVLGVLAVIFGAVGRGKAKRGEATNAGTALAGLICGAVGIVLVLGLFAFFIAVHR</sequence>
<dbReference type="AlphaFoldDB" id="A0A6I6NAI1"/>
<protein>
    <submittedName>
        <fullName evidence="3">DUF4190 domain-containing protein</fullName>
    </submittedName>
</protein>
<keyword evidence="1" id="KW-0472">Membrane</keyword>
<feature type="transmembrane region" description="Helical" evidence="1">
    <location>
        <begin position="62"/>
        <end position="94"/>
    </location>
</feature>
<name>A0A6I6NAI1_9ACTN</name>
<keyword evidence="1" id="KW-0812">Transmembrane</keyword>
<feature type="transmembrane region" description="Helical" evidence="1">
    <location>
        <begin position="106"/>
        <end position="133"/>
    </location>
</feature>
<gene>
    <name evidence="3" type="ORF">GQF42_30965</name>
</gene>
<feature type="domain" description="DUF4190" evidence="2">
    <location>
        <begin position="59"/>
        <end position="124"/>
    </location>
</feature>
<evidence type="ECO:0000259" key="2">
    <source>
        <dbReference type="Pfam" id="PF13828"/>
    </source>
</evidence>
<dbReference type="EMBL" id="CP047020">
    <property type="protein sequence ID" value="QHA09923.1"/>
    <property type="molecule type" value="Genomic_DNA"/>
</dbReference>
<keyword evidence="4" id="KW-1185">Reference proteome</keyword>
<keyword evidence="1" id="KW-1133">Transmembrane helix</keyword>